<dbReference type="GO" id="GO:0043770">
    <property type="term" value="F:demethylmenaquinone methyltransferase activity"/>
    <property type="evidence" value="ECO:0007669"/>
    <property type="project" value="UniProtKB-UniRule"/>
</dbReference>
<dbReference type="PATRIC" id="fig|1630135.4.peg.917"/>
<keyword evidence="3 4" id="KW-0949">S-adenosyl-L-methionine</keyword>
<keyword evidence="2 4" id="KW-0808">Transferase</keyword>
<dbReference type="HAMAP" id="MF_01813">
    <property type="entry name" value="MenG_UbiE_methyltr"/>
    <property type="match status" value="1"/>
</dbReference>
<evidence type="ECO:0000256" key="1">
    <source>
        <dbReference type="ARBA" id="ARBA00022603"/>
    </source>
</evidence>
<dbReference type="PANTHER" id="PTHR43591">
    <property type="entry name" value="METHYLTRANSFERASE"/>
    <property type="match status" value="1"/>
</dbReference>
<dbReference type="GO" id="GO:0009234">
    <property type="term" value="P:menaquinone biosynthetic process"/>
    <property type="evidence" value="ECO:0007669"/>
    <property type="project" value="UniProtKB-UniRule"/>
</dbReference>
<sequence>MTRADLTKNPADVSTMFDDVAGRYDLLNTVLAFGQDRGWRTAMVEALELPKGSGARVLDVAAGTGTSSAAIAREGLQVLASDFSAGMMAEGRKRQPHIPFVGADATNLPFKPHSFDAAVISFGLRNVVEPKKALSEMTRVVKPGGAVVVCEFSTPKNRAFRHVYSRYIMGLLPRVASQVSANGAAYSYLAESILAWPDQEGLREWFLDLGLERVQYRNLSGGIVALHRGYVPAH</sequence>
<comment type="similarity">
    <text evidence="4">Belongs to the class I-like SAM-binding methyltransferase superfamily. MenG/UbiE family.</text>
</comment>
<evidence type="ECO:0000313" key="5">
    <source>
        <dbReference type="EMBL" id="ANP27467.1"/>
    </source>
</evidence>
<gene>
    <name evidence="4" type="primary">menG</name>
    <name evidence="5" type="ORF">DAD186_09170</name>
</gene>
<dbReference type="RefSeq" id="WP_065247668.1">
    <property type="nucleotide sequence ID" value="NZ_CP012117.1"/>
</dbReference>
<dbReference type="UniPathway" id="UPA00079">
    <property type="reaction ID" value="UER00169"/>
</dbReference>
<feature type="binding site" evidence="4">
    <location>
        <position position="82"/>
    </location>
    <ligand>
        <name>S-adenosyl-L-methionine</name>
        <dbReference type="ChEBI" id="CHEBI:59789"/>
    </ligand>
</feature>
<dbReference type="STRING" id="1630135.DAD186_09170"/>
<dbReference type="KEGG" id="dva:DAD186_09170"/>
<dbReference type="InterPro" id="IPR029063">
    <property type="entry name" value="SAM-dependent_MTases_sf"/>
</dbReference>
<accession>A0A1B0ZHS5</accession>
<dbReference type="Gene3D" id="3.40.50.150">
    <property type="entry name" value="Vaccinia Virus protein VP39"/>
    <property type="match status" value="1"/>
</dbReference>
<protein>
    <recommendedName>
        <fullName evidence="4">Demethylmenaquinone methyltransferase</fullName>
        <ecNumber evidence="4">2.1.1.163</ecNumber>
    </recommendedName>
</protein>
<dbReference type="PROSITE" id="PS51608">
    <property type="entry name" value="SAM_MT_UBIE"/>
    <property type="match status" value="1"/>
</dbReference>
<comment type="pathway">
    <text evidence="4">Quinol/quinone metabolism; menaquinone biosynthesis; menaquinol from 1,4-dihydroxy-2-naphthoate: step 2/2.</text>
</comment>
<reference evidence="5" key="1">
    <citation type="submission" date="2015-06" db="EMBL/GenBank/DDBJ databases">
        <title>Investigation of pathophysiology for high-risk pregnancy and development of treatment modality based on it.</title>
        <authorList>
            <person name="Kim B.-C."/>
            <person name="Lim S."/>
        </authorList>
    </citation>
    <scope>NUCLEOTIDE SEQUENCE [LARGE SCALE GENOMIC DNA]</scope>
    <source>
        <strain evidence="5">AD1-86</strain>
    </source>
</reference>
<feature type="binding site" evidence="4">
    <location>
        <begin position="104"/>
        <end position="105"/>
    </location>
    <ligand>
        <name>S-adenosyl-L-methionine</name>
        <dbReference type="ChEBI" id="CHEBI:59789"/>
    </ligand>
</feature>
<dbReference type="InterPro" id="IPR023576">
    <property type="entry name" value="UbiE/COQ5_MeTrFase_CS"/>
</dbReference>
<dbReference type="GO" id="GO:0032259">
    <property type="term" value="P:methylation"/>
    <property type="evidence" value="ECO:0007669"/>
    <property type="project" value="UniProtKB-KW"/>
</dbReference>
<dbReference type="EC" id="2.1.1.163" evidence="4"/>
<feature type="binding site" evidence="4">
    <location>
        <position position="121"/>
    </location>
    <ligand>
        <name>S-adenosyl-L-methionine</name>
        <dbReference type="ChEBI" id="CHEBI:59789"/>
    </ligand>
</feature>
<evidence type="ECO:0000256" key="2">
    <source>
        <dbReference type="ARBA" id="ARBA00022679"/>
    </source>
</evidence>
<dbReference type="NCBIfam" id="TIGR01934">
    <property type="entry name" value="MenG_MenH_UbiE"/>
    <property type="match status" value="1"/>
</dbReference>
<keyword evidence="1 4" id="KW-0489">Methyltransferase</keyword>
<evidence type="ECO:0000256" key="3">
    <source>
        <dbReference type="ARBA" id="ARBA00022691"/>
    </source>
</evidence>
<evidence type="ECO:0000256" key="4">
    <source>
        <dbReference type="HAMAP-Rule" id="MF_01813"/>
    </source>
</evidence>
<keyword evidence="4" id="KW-0474">Menaquinone biosynthesis</keyword>
<dbReference type="InterPro" id="IPR004033">
    <property type="entry name" value="UbiE/COQ5_MeTrFase"/>
</dbReference>
<feature type="binding site" evidence="4">
    <location>
        <position position="64"/>
    </location>
    <ligand>
        <name>S-adenosyl-L-methionine</name>
        <dbReference type="ChEBI" id="CHEBI:59789"/>
    </ligand>
</feature>
<name>A0A1B0ZHS5_9MICO</name>
<organism evidence="5">
    <name type="scientific">Dermabacter vaginalis</name>
    <dbReference type="NCBI Taxonomy" id="1630135"/>
    <lineage>
        <taxon>Bacteria</taxon>
        <taxon>Bacillati</taxon>
        <taxon>Actinomycetota</taxon>
        <taxon>Actinomycetes</taxon>
        <taxon>Micrococcales</taxon>
        <taxon>Dermabacteraceae</taxon>
        <taxon>Dermabacter</taxon>
    </lineage>
</organism>
<dbReference type="SUPFAM" id="SSF53335">
    <property type="entry name" value="S-adenosyl-L-methionine-dependent methyltransferases"/>
    <property type="match status" value="1"/>
</dbReference>
<keyword evidence="5" id="KW-0830">Ubiquinone</keyword>
<comment type="catalytic activity">
    <reaction evidence="4">
        <text>a 2-demethylmenaquinol + S-adenosyl-L-methionine = a menaquinol + S-adenosyl-L-homocysteine + H(+)</text>
        <dbReference type="Rhea" id="RHEA:42640"/>
        <dbReference type="Rhea" id="RHEA-COMP:9539"/>
        <dbReference type="Rhea" id="RHEA-COMP:9563"/>
        <dbReference type="ChEBI" id="CHEBI:15378"/>
        <dbReference type="ChEBI" id="CHEBI:18151"/>
        <dbReference type="ChEBI" id="CHEBI:55437"/>
        <dbReference type="ChEBI" id="CHEBI:57856"/>
        <dbReference type="ChEBI" id="CHEBI:59789"/>
        <dbReference type="EC" id="2.1.1.163"/>
    </reaction>
</comment>
<dbReference type="Pfam" id="PF01209">
    <property type="entry name" value="Ubie_methyltran"/>
    <property type="match status" value="1"/>
</dbReference>
<dbReference type="EMBL" id="CP012117">
    <property type="protein sequence ID" value="ANP27467.1"/>
    <property type="molecule type" value="Genomic_DNA"/>
</dbReference>
<comment type="function">
    <text evidence="4">Methyltransferase required for the conversion of demethylmenaquinol (DMKH2) to menaquinol (MKH2).</text>
</comment>
<dbReference type="PANTHER" id="PTHR43591:SF24">
    <property type="entry name" value="2-METHOXY-6-POLYPRENYL-1,4-BENZOQUINOL METHYLASE, MITOCHONDRIAL"/>
    <property type="match status" value="1"/>
</dbReference>
<dbReference type="AlphaFoldDB" id="A0A1B0ZHS5"/>
<proteinExistence type="inferred from homology"/>
<dbReference type="PROSITE" id="PS01184">
    <property type="entry name" value="UBIE_2"/>
    <property type="match status" value="1"/>
</dbReference>
<dbReference type="Proteomes" id="UP000092596">
    <property type="component" value="Chromosome"/>
</dbReference>
<dbReference type="CDD" id="cd02440">
    <property type="entry name" value="AdoMet_MTases"/>
    <property type="match status" value="1"/>
</dbReference>